<dbReference type="PANTHER" id="PTHR13946:SF16">
    <property type="entry name" value="DNA-DIRECTED RNA POLYMERASE II SUBUNIT RPB11"/>
    <property type="match status" value="1"/>
</dbReference>
<comment type="caution">
    <text evidence="7">The sequence shown here is derived from an EMBL/GenBank/DDBJ whole genome shotgun (WGS) entry which is preliminary data.</text>
</comment>
<dbReference type="GO" id="GO:0003899">
    <property type="term" value="F:DNA-directed RNA polymerase activity"/>
    <property type="evidence" value="ECO:0007669"/>
    <property type="project" value="InterPro"/>
</dbReference>
<evidence type="ECO:0000313" key="8">
    <source>
        <dbReference type="Proteomes" id="UP000029725"/>
    </source>
</evidence>
<keyword evidence="4" id="KW-0539">Nucleus</keyword>
<evidence type="ECO:0000256" key="4">
    <source>
        <dbReference type="ARBA" id="ARBA00023242"/>
    </source>
</evidence>
<dbReference type="HAMAP" id="MF_00261">
    <property type="entry name" value="RNApol_arch_Rpo11"/>
    <property type="match status" value="1"/>
</dbReference>
<dbReference type="GO" id="GO:0006366">
    <property type="term" value="P:transcription by RNA polymerase II"/>
    <property type="evidence" value="ECO:0007669"/>
    <property type="project" value="InterPro"/>
</dbReference>
<sequence>MNAPEPHELFFIPEGHSKVEAVEDTRLPNTTTYTIYREDHTLGTILTSVLQKQKTTLFAAYKVPHPLEHNIQIRIQTTPQFTPQAALISALETSISEWNSLDKNFITAVENFRNNPQQEKNFH</sequence>
<proteinExistence type="inferred from homology"/>
<evidence type="ECO:0000256" key="3">
    <source>
        <dbReference type="ARBA" id="ARBA00023163"/>
    </source>
</evidence>
<dbReference type="GO" id="GO:0046983">
    <property type="term" value="F:protein dimerization activity"/>
    <property type="evidence" value="ECO:0007669"/>
    <property type="project" value="InterPro"/>
</dbReference>
<dbReference type="SUPFAM" id="SSF55257">
    <property type="entry name" value="RBP11-like subunits of RNA polymerase"/>
    <property type="match status" value="1"/>
</dbReference>
<dbReference type="InterPro" id="IPR022905">
    <property type="entry name" value="Rpo11-like"/>
</dbReference>
<dbReference type="AlphaFoldDB" id="A0A098VRD9"/>
<organism evidence="7 8">
    <name type="scientific">Mitosporidium daphniae</name>
    <dbReference type="NCBI Taxonomy" id="1485682"/>
    <lineage>
        <taxon>Eukaryota</taxon>
        <taxon>Fungi</taxon>
        <taxon>Fungi incertae sedis</taxon>
        <taxon>Microsporidia</taxon>
        <taxon>Mitosporidium</taxon>
    </lineage>
</organism>
<dbReference type="InterPro" id="IPR036603">
    <property type="entry name" value="RBP11-like"/>
</dbReference>
<dbReference type="HOGENOM" id="CLU_090381_2_2_1"/>
<evidence type="ECO:0000313" key="7">
    <source>
        <dbReference type="EMBL" id="KGG50296.1"/>
    </source>
</evidence>
<dbReference type="CDD" id="cd06926">
    <property type="entry name" value="RNAP_II_RPB11"/>
    <property type="match status" value="1"/>
</dbReference>
<dbReference type="InterPro" id="IPR037685">
    <property type="entry name" value="RBP11"/>
</dbReference>
<keyword evidence="2 7" id="KW-0240">DNA-directed RNA polymerase</keyword>
<dbReference type="GeneID" id="25260812"/>
<keyword evidence="3" id="KW-0804">Transcription</keyword>
<dbReference type="VEuPathDB" id="MicrosporidiaDB:DI09_78p20"/>
<dbReference type="EMBL" id="JMKJ01000588">
    <property type="protein sequence ID" value="KGG50296.1"/>
    <property type="molecule type" value="Genomic_DNA"/>
</dbReference>
<protein>
    <submittedName>
        <fullName evidence="7">Subunit Rrp11 of DNA-directed RNA polymerase II</fullName>
    </submittedName>
</protein>
<accession>A0A098VRD9</accession>
<dbReference type="InterPro" id="IPR009025">
    <property type="entry name" value="RBP11-like_dimer"/>
</dbReference>
<dbReference type="RefSeq" id="XP_013236739.1">
    <property type="nucleotide sequence ID" value="XM_013381285.1"/>
</dbReference>
<dbReference type="Proteomes" id="UP000029725">
    <property type="component" value="Unassembled WGS sequence"/>
</dbReference>
<evidence type="ECO:0000259" key="6">
    <source>
        <dbReference type="Pfam" id="PF13656"/>
    </source>
</evidence>
<dbReference type="GO" id="GO:0005665">
    <property type="term" value="C:RNA polymerase II, core complex"/>
    <property type="evidence" value="ECO:0007669"/>
    <property type="project" value="InterPro"/>
</dbReference>
<reference evidence="7 8" key="1">
    <citation type="submission" date="2014-04" db="EMBL/GenBank/DDBJ databases">
        <title>A new species of microsporidia sheds light on the evolution of extreme parasitism.</title>
        <authorList>
            <person name="Haag K.L."/>
            <person name="James T.Y."/>
            <person name="Larsson R."/>
            <person name="Schaer T.M."/>
            <person name="Refardt D."/>
            <person name="Pombert J.-F."/>
            <person name="Ebert D."/>
        </authorList>
    </citation>
    <scope>NUCLEOTIDE SEQUENCE [LARGE SCALE GENOMIC DNA]</scope>
    <source>
        <strain evidence="7 8">UGP3</strain>
        <tissue evidence="7">Spores</tissue>
    </source>
</reference>
<dbReference type="PANTHER" id="PTHR13946">
    <property type="entry name" value="DNA-DIRECTED RNA POLYMERASE I,II,III"/>
    <property type="match status" value="1"/>
</dbReference>
<comment type="similarity">
    <text evidence="5">Belongs to the archaeal Rpo11/eukaryotic RPB11/RPC19 RNA polymerase subunit family.</text>
</comment>
<feature type="domain" description="DNA-directed RNA polymerase RBP11-like dimerisation" evidence="6">
    <location>
        <begin position="32"/>
        <end position="102"/>
    </location>
</feature>
<dbReference type="Gene3D" id="3.30.1360.10">
    <property type="entry name" value="RNA polymerase, RBP11-like subunit"/>
    <property type="match status" value="1"/>
</dbReference>
<evidence type="ECO:0000256" key="2">
    <source>
        <dbReference type="ARBA" id="ARBA00022478"/>
    </source>
</evidence>
<keyword evidence="8" id="KW-1185">Reference proteome</keyword>
<gene>
    <name evidence="7" type="ORF">DI09_78p20</name>
</gene>
<dbReference type="Pfam" id="PF13656">
    <property type="entry name" value="RNA_pol_L_2"/>
    <property type="match status" value="1"/>
</dbReference>
<evidence type="ECO:0000256" key="5">
    <source>
        <dbReference type="ARBA" id="ARBA00025751"/>
    </source>
</evidence>
<comment type="subcellular location">
    <subcellularLocation>
        <location evidence="1">Nucleus</location>
    </subcellularLocation>
</comment>
<name>A0A098VRD9_9MICR</name>
<evidence type="ECO:0000256" key="1">
    <source>
        <dbReference type="ARBA" id="ARBA00004123"/>
    </source>
</evidence>
<dbReference type="OrthoDB" id="10248581at2759"/>